<dbReference type="Proteomes" id="UP000886721">
    <property type="component" value="Unassembled WGS sequence"/>
</dbReference>
<organism evidence="19 20">
    <name type="scientific">Candidatus Anaerostipes excrementavium</name>
    <dbReference type="NCBI Taxonomy" id="2838463"/>
    <lineage>
        <taxon>Bacteria</taxon>
        <taxon>Bacillati</taxon>
        <taxon>Bacillota</taxon>
        <taxon>Clostridia</taxon>
        <taxon>Lachnospirales</taxon>
        <taxon>Lachnospiraceae</taxon>
        <taxon>Anaerostipes</taxon>
    </lineage>
</organism>
<keyword evidence="7" id="KW-0444">Lipid biosynthesis</keyword>
<dbReference type="EMBL" id="DXEM01000034">
    <property type="protein sequence ID" value="HIX68683.1"/>
    <property type="molecule type" value="Genomic_DNA"/>
</dbReference>
<keyword evidence="12 18" id="KW-0472">Membrane</keyword>
<dbReference type="PANTHER" id="PTHR14269:SF62">
    <property type="entry name" value="CDP-DIACYLGLYCEROL--GLYCEROL-3-PHOSPHATE 3-PHOSPHATIDYLTRANSFERASE 1, CHLOROPLASTIC"/>
    <property type="match status" value="1"/>
</dbReference>
<dbReference type="InterPro" id="IPR000462">
    <property type="entry name" value="CDP-OH_P_trans"/>
</dbReference>
<evidence type="ECO:0000256" key="17">
    <source>
        <dbReference type="RuleBase" id="RU003750"/>
    </source>
</evidence>
<evidence type="ECO:0000256" key="8">
    <source>
        <dbReference type="ARBA" id="ARBA00022679"/>
    </source>
</evidence>
<keyword evidence="14" id="KW-1208">Phospholipid metabolism</keyword>
<comment type="function">
    <text evidence="1">This protein catalyzes the committed step to the synthesis of the acidic phospholipids.</text>
</comment>
<comment type="similarity">
    <text evidence="4 17">Belongs to the CDP-alcohol phosphatidyltransferase class-I family.</text>
</comment>
<comment type="catalytic activity">
    <reaction evidence="16">
        <text>a CDP-1,2-diacyl-sn-glycerol + sn-glycerol 3-phosphate = a 1,2-diacyl-sn-glycero-3-phospho-(1'-sn-glycero-3'-phosphate) + CMP + H(+)</text>
        <dbReference type="Rhea" id="RHEA:12593"/>
        <dbReference type="ChEBI" id="CHEBI:15378"/>
        <dbReference type="ChEBI" id="CHEBI:57597"/>
        <dbReference type="ChEBI" id="CHEBI:58332"/>
        <dbReference type="ChEBI" id="CHEBI:60110"/>
        <dbReference type="ChEBI" id="CHEBI:60377"/>
        <dbReference type="EC" id="2.7.8.5"/>
    </reaction>
</comment>
<name>A0A9D2BA91_9FIRM</name>
<feature type="transmembrane region" description="Helical" evidence="18">
    <location>
        <begin position="76"/>
        <end position="93"/>
    </location>
</feature>
<comment type="subcellular location">
    <subcellularLocation>
        <location evidence="2">Membrane</location>
        <topology evidence="2">Multi-pass membrane protein</topology>
    </subcellularLocation>
</comment>
<dbReference type="InterPro" id="IPR004570">
    <property type="entry name" value="Phosphatidylglycerol_P_synth"/>
</dbReference>
<dbReference type="PANTHER" id="PTHR14269">
    <property type="entry name" value="CDP-DIACYLGLYCEROL--GLYCEROL-3-PHOSPHATE 3-PHOSPHATIDYLTRANSFERASE-RELATED"/>
    <property type="match status" value="1"/>
</dbReference>
<dbReference type="InterPro" id="IPR050324">
    <property type="entry name" value="CDP-alcohol_PTase-I"/>
</dbReference>
<dbReference type="EC" id="2.7.8.5" evidence="5"/>
<evidence type="ECO:0000256" key="6">
    <source>
        <dbReference type="ARBA" id="ARBA00014944"/>
    </source>
</evidence>
<keyword evidence="13" id="KW-0594">Phospholipid biosynthesis</keyword>
<evidence type="ECO:0000256" key="16">
    <source>
        <dbReference type="ARBA" id="ARBA00048586"/>
    </source>
</evidence>
<dbReference type="GO" id="GO:0016020">
    <property type="term" value="C:membrane"/>
    <property type="evidence" value="ECO:0007669"/>
    <property type="project" value="UniProtKB-SubCell"/>
</dbReference>
<comment type="pathway">
    <text evidence="3">Phospholipid metabolism; phosphatidylglycerol biosynthesis; phosphatidylglycerol from CDP-diacylglycerol: step 1/2.</text>
</comment>
<dbReference type="InterPro" id="IPR048254">
    <property type="entry name" value="CDP_ALCOHOL_P_TRANSF_CS"/>
</dbReference>
<evidence type="ECO:0000256" key="7">
    <source>
        <dbReference type="ARBA" id="ARBA00022516"/>
    </source>
</evidence>
<dbReference type="Pfam" id="PF01066">
    <property type="entry name" value="CDP-OH_P_transf"/>
    <property type="match status" value="1"/>
</dbReference>
<evidence type="ECO:0000256" key="4">
    <source>
        <dbReference type="ARBA" id="ARBA00010441"/>
    </source>
</evidence>
<evidence type="ECO:0000256" key="1">
    <source>
        <dbReference type="ARBA" id="ARBA00003973"/>
    </source>
</evidence>
<protein>
    <recommendedName>
        <fullName evidence="6">CDP-diacylglycerol--glycerol-3-phosphate 3-phosphatidyltransferase</fullName>
        <ecNumber evidence="5">2.7.8.5</ecNumber>
    </recommendedName>
    <alternativeName>
        <fullName evidence="15">Phosphatidylglycerophosphate synthase</fullName>
    </alternativeName>
</protein>
<proteinExistence type="inferred from homology"/>
<keyword evidence="8 17" id="KW-0808">Transferase</keyword>
<reference evidence="19" key="2">
    <citation type="submission" date="2021-04" db="EMBL/GenBank/DDBJ databases">
        <authorList>
            <person name="Gilroy R."/>
        </authorList>
    </citation>
    <scope>NUCLEOTIDE SEQUENCE</scope>
    <source>
        <strain evidence="19">CHK191-13928</strain>
    </source>
</reference>
<reference evidence="19" key="1">
    <citation type="journal article" date="2021" name="PeerJ">
        <title>Extensive microbial diversity within the chicken gut microbiome revealed by metagenomics and culture.</title>
        <authorList>
            <person name="Gilroy R."/>
            <person name="Ravi A."/>
            <person name="Getino M."/>
            <person name="Pursley I."/>
            <person name="Horton D.L."/>
            <person name="Alikhan N.F."/>
            <person name="Baker D."/>
            <person name="Gharbi K."/>
            <person name="Hall N."/>
            <person name="Watson M."/>
            <person name="Adriaenssens E.M."/>
            <person name="Foster-Nyarko E."/>
            <person name="Jarju S."/>
            <person name="Secka A."/>
            <person name="Antonio M."/>
            <person name="Oren A."/>
            <person name="Chaudhuri R.R."/>
            <person name="La Ragione R."/>
            <person name="Hildebrand F."/>
            <person name="Pallen M.J."/>
        </authorList>
    </citation>
    <scope>NUCLEOTIDE SEQUENCE</scope>
    <source>
        <strain evidence="19">CHK191-13928</strain>
    </source>
</reference>
<evidence type="ECO:0000256" key="14">
    <source>
        <dbReference type="ARBA" id="ARBA00023264"/>
    </source>
</evidence>
<dbReference type="AlphaFoldDB" id="A0A9D2BA91"/>
<comment type="caution">
    <text evidence="19">The sequence shown here is derived from an EMBL/GenBank/DDBJ whole genome shotgun (WGS) entry which is preliminary data.</text>
</comment>
<keyword evidence="11" id="KW-0443">Lipid metabolism</keyword>
<dbReference type="InterPro" id="IPR043130">
    <property type="entry name" value="CDP-OH_PTrfase_TM_dom"/>
</dbReference>
<dbReference type="GO" id="GO:0046474">
    <property type="term" value="P:glycerophospholipid biosynthetic process"/>
    <property type="evidence" value="ECO:0007669"/>
    <property type="project" value="TreeGrafter"/>
</dbReference>
<gene>
    <name evidence="19" type="ORF">H9735_11260</name>
</gene>
<evidence type="ECO:0000313" key="20">
    <source>
        <dbReference type="Proteomes" id="UP000886721"/>
    </source>
</evidence>
<dbReference type="PROSITE" id="PS00379">
    <property type="entry name" value="CDP_ALCOHOL_P_TRANSF"/>
    <property type="match status" value="1"/>
</dbReference>
<evidence type="ECO:0000256" key="13">
    <source>
        <dbReference type="ARBA" id="ARBA00023209"/>
    </source>
</evidence>
<dbReference type="PIRSF" id="PIRSF000847">
    <property type="entry name" value="Phos_ph_gly_syn"/>
    <property type="match status" value="1"/>
</dbReference>
<evidence type="ECO:0000256" key="3">
    <source>
        <dbReference type="ARBA" id="ARBA00005042"/>
    </source>
</evidence>
<evidence type="ECO:0000256" key="15">
    <source>
        <dbReference type="ARBA" id="ARBA00033018"/>
    </source>
</evidence>
<keyword evidence="9 18" id="KW-0812">Transmembrane</keyword>
<evidence type="ECO:0000256" key="2">
    <source>
        <dbReference type="ARBA" id="ARBA00004141"/>
    </source>
</evidence>
<feature type="transmembrane region" description="Helical" evidence="18">
    <location>
        <begin position="127"/>
        <end position="145"/>
    </location>
</feature>
<dbReference type="Gene3D" id="1.20.120.1760">
    <property type="match status" value="1"/>
</dbReference>
<feature type="transmembrane region" description="Helical" evidence="18">
    <location>
        <begin position="151"/>
        <end position="170"/>
    </location>
</feature>
<evidence type="ECO:0000256" key="5">
    <source>
        <dbReference type="ARBA" id="ARBA00013170"/>
    </source>
</evidence>
<evidence type="ECO:0000313" key="19">
    <source>
        <dbReference type="EMBL" id="HIX68683.1"/>
    </source>
</evidence>
<evidence type="ECO:0000256" key="18">
    <source>
        <dbReference type="SAM" id="Phobius"/>
    </source>
</evidence>
<feature type="transmembrane region" description="Helical" evidence="18">
    <location>
        <begin position="7"/>
        <end position="29"/>
    </location>
</feature>
<evidence type="ECO:0000256" key="9">
    <source>
        <dbReference type="ARBA" id="ARBA00022692"/>
    </source>
</evidence>
<evidence type="ECO:0000256" key="12">
    <source>
        <dbReference type="ARBA" id="ARBA00023136"/>
    </source>
</evidence>
<accession>A0A9D2BA91</accession>
<evidence type="ECO:0000256" key="10">
    <source>
        <dbReference type="ARBA" id="ARBA00022989"/>
    </source>
</evidence>
<evidence type="ECO:0000256" key="11">
    <source>
        <dbReference type="ARBA" id="ARBA00023098"/>
    </source>
</evidence>
<keyword evidence="10 18" id="KW-1133">Transmembrane helix</keyword>
<sequence>MKRQHQILTIPNFMSLFRLCLIPLIVWLYHGKEMYGWAAAVLVISGITDVADGIVARHFHMVSDFGKAFDPVADKLTQFAMLLCLAIRFRWIFVPASLILIKEIVTAIMKAAVIRKTGMVEGADWHGKATTVLLYLTIFLHLVWYEIPKQWSVLLTGVCTVMMVLSFILYGRRNWKLLKD</sequence>
<dbReference type="GO" id="GO:0008444">
    <property type="term" value="F:CDP-diacylglycerol-glycerol-3-phosphate 3-phosphatidyltransferase activity"/>
    <property type="evidence" value="ECO:0007669"/>
    <property type="project" value="UniProtKB-EC"/>
</dbReference>